<dbReference type="InterPro" id="IPR020843">
    <property type="entry name" value="ER"/>
</dbReference>
<dbReference type="AlphaFoldDB" id="A0AA88HKM8"/>
<proteinExistence type="predicted"/>
<dbReference type="Gene3D" id="3.90.180.10">
    <property type="entry name" value="Medium-chain alcohol dehydrogenases, catalytic domain"/>
    <property type="match status" value="1"/>
</dbReference>
<dbReference type="InterPro" id="IPR013154">
    <property type="entry name" value="ADH-like_N"/>
</dbReference>
<dbReference type="Proteomes" id="UP001187531">
    <property type="component" value="Unassembled WGS sequence"/>
</dbReference>
<sequence>MAPASIGRMKACYIEEGRVPLPPDCHESQAAPGRPPHFRPPMYYVQRDAYIETEVEIPKAGQDYVSVQVKACGLSKPPYPAVREVFSVGDIPLLHRLPIGYEISGYVHAVGSQVTTLRPGDAVVGLLPSDYNQSGCSEYVVMNEFDLVKKPPSVSFVEAAGTIGDAVKAYTALHYLGRMCSGDTILILDGASPSGSLALQLASLGGVRAITTASSQEELSHLQGMQPQPWKIIDISEKSSALRQTCLEETSGLGVDLIVDFGPSHAINPKAPDSIDRKIPSRNDIISCLAVGGRWVTSQIDLTLDATCSRLLYLKCASIGFLNEQSWVLCPTQASRYQHILMDIMDKLADRNLRPNIHHTVSLDAVPEALKGLNSLKVGKVVVNI</sequence>
<name>A0AA88HKM8_ARTSF</name>
<dbReference type="EMBL" id="JAVRJZ010000016">
    <property type="protein sequence ID" value="KAK2710720.1"/>
    <property type="molecule type" value="Genomic_DNA"/>
</dbReference>
<dbReference type="EMBL" id="JAVRJZ010000016">
    <property type="protein sequence ID" value="KAK2710719.1"/>
    <property type="molecule type" value="Genomic_DNA"/>
</dbReference>
<dbReference type="GO" id="GO:0016491">
    <property type="term" value="F:oxidoreductase activity"/>
    <property type="evidence" value="ECO:0007669"/>
    <property type="project" value="InterPro"/>
</dbReference>
<dbReference type="CDD" id="cd05195">
    <property type="entry name" value="enoyl_red"/>
    <property type="match status" value="1"/>
</dbReference>
<dbReference type="SUPFAM" id="SSF50129">
    <property type="entry name" value="GroES-like"/>
    <property type="match status" value="1"/>
</dbReference>
<protein>
    <recommendedName>
        <fullName evidence="1">Enoyl reductase (ER) domain-containing protein</fullName>
    </recommendedName>
</protein>
<comment type="caution">
    <text evidence="2">The sequence shown here is derived from an EMBL/GenBank/DDBJ whole genome shotgun (WGS) entry which is preliminary data.</text>
</comment>
<dbReference type="InterPro" id="IPR042633">
    <property type="entry name" value="CRYZL1"/>
</dbReference>
<evidence type="ECO:0000259" key="1">
    <source>
        <dbReference type="SMART" id="SM00829"/>
    </source>
</evidence>
<evidence type="ECO:0000313" key="3">
    <source>
        <dbReference type="Proteomes" id="UP001187531"/>
    </source>
</evidence>
<keyword evidence="3" id="KW-1185">Reference proteome</keyword>
<dbReference type="PANTHER" id="PTHR44461:SF1">
    <property type="entry name" value="QUINONE OXIDOREDUCTASE-LIKE PROTEIN 1"/>
    <property type="match status" value="1"/>
</dbReference>
<dbReference type="EMBL" id="JAVRJZ010000016">
    <property type="protein sequence ID" value="KAK2710718.1"/>
    <property type="molecule type" value="Genomic_DNA"/>
</dbReference>
<accession>A0AA88HKM8</accession>
<dbReference type="PANTHER" id="PTHR44461">
    <property type="entry name" value="QUINONE OXIDOREDUCTASE-LIKE PROTEIN 1"/>
    <property type="match status" value="1"/>
</dbReference>
<dbReference type="SMART" id="SM00829">
    <property type="entry name" value="PKS_ER"/>
    <property type="match status" value="1"/>
</dbReference>
<organism evidence="2 3">
    <name type="scientific">Artemia franciscana</name>
    <name type="common">Brine shrimp</name>
    <name type="synonym">Artemia sanfranciscana</name>
    <dbReference type="NCBI Taxonomy" id="6661"/>
    <lineage>
        <taxon>Eukaryota</taxon>
        <taxon>Metazoa</taxon>
        <taxon>Ecdysozoa</taxon>
        <taxon>Arthropoda</taxon>
        <taxon>Crustacea</taxon>
        <taxon>Branchiopoda</taxon>
        <taxon>Anostraca</taxon>
        <taxon>Artemiidae</taxon>
        <taxon>Artemia</taxon>
    </lineage>
</organism>
<dbReference type="Pfam" id="PF08240">
    <property type="entry name" value="ADH_N"/>
    <property type="match status" value="1"/>
</dbReference>
<dbReference type="Gene3D" id="3.40.50.720">
    <property type="entry name" value="NAD(P)-binding Rossmann-like Domain"/>
    <property type="match status" value="1"/>
</dbReference>
<feature type="domain" description="Enoyl reductase (ER)" evidence="1">
    <location>
        <begin position="47"/>
        <end position="383"/>
    </location>
</feature>
<dbReference type="EMBL" id="JAVRJZ010000016">
    <property type="protein sequence ID" value="KAK2710721.1"/>
    <property type="molecule type" value="Genomic_DNA"/>
</dbReference>
<dbReference type="InterPro" id="IPR036291">
    <property type="entry name" value="NAD(P)-bd_dom_sf"/>
</dbReference>
<evidence type="ECO:0000313" key="2">
    <source>
        <dbReference type="EMBL" id="KAK2710718.1"/>
    </source>
</evidence>
<dbReference type="SUPFAM" id="SSF51735">
    <property type="entry name" value="NAD(P)-binding Rossmann-fold domains"/>
    <property type="match status" value="1"/>
</dbReference>
<dbReference type="InterPro" id="IPR011032">
    <property type="entry name" value="GroES-like_sf"/>
</dbReference>
<gene>
    <name evidence="2" type="ORF">QYM36_012035</name>
</gene>
<reference evidence="2" key="1">
    <citation type="submission" date="2023-07" db="EMBL/GenBank/DDBJ databases">
        <title>Chromosome-level genome assembly of Artemia franciscana.</title>
        <authorList>
            <person name="Jo E."/>
        </authorList>
    </citation>
    <scope>NUCLEOTIDE SEQUENCE</scope>
    <source>
        <tissue evidence="2">Whole body</tissue>
    </source>
</reference>